<gene>
    <name evidence="1" type="ORF">NCTC12120_06035</name>
</gene>
<sequence length="111" mass="11801">MNNWLQQLQSLLGQSTSPQSSQPAAGNGPEGIGKLLVPGALGGLAGLLLASKSSRKLLTKYGTALLLVGWRRRCGKACYGINTRNGVRQKPGPFPLVGASRTRRLMFVPKD</sequence>
<dbReference type="EMBL" id="UAVU01000009">
    <property type="protein sequence ID" value="SQC92831.1"/>
    <property type="molecule type" value="Genomic_DNA"/>
</dbReference>
<name>A0A2X3JA12_9ENTR</name>
<organism evidence="1 2">
    <name type="scientific">Cedecea neteri</name>
    <dbReference type="NCBI Taxonomy" id="158822"/>
    <lineage>
        <taxon>Bacteria</taxon>
        <taxon>Pseudomonadati</taxon>
        <taxon>Pseudomonadota</taxon>
        <taxon>Gammaproteobacteria</taxon>
        <taxon>Enterobacterales</taxon>
        <taxon>Enterobacteriaceae</taxon>
        <taxon>Cedecea</taxon>
    </lineage>
</organism>
<reference evidence="1 2" key="1">
    <citation type="submission" date="2018-06" db="EMBL/GenBank/DDBJ databases">
        <authorList>
            <consortium name="Pathogen Informatics"/>
            <person name="Doyle S."/>
        </authorList>
    </citation>
    <scope>NUCLEOTIDE SEQUENCE [LARGE SCALE GENOMIC DNA]</scope>
    <source>
        <strain evidence="1 2">NCTC12120</strain>
    </source>
</reference>
<protein>
    <submittedName>
        <fullName evidence="1">Uncharacterized protein</fullName>
    </submittedName>
</protein>
<dbReference type="AlphaFoldDB" id="A0A2X3JA12"/>
<evidence type="ECO:0000313" key="2">
    <source>
        <dbReference type="Proteomes" id="UP000251197"/>
    </source>
</evidence>
<dbReference type="STRING" id="158822.LH23_19270"/>
<proteinExistence type="predicted"/>
<dbReference type="Proteomes" id="UP000251197">
    <property type="component" value="Unassembled WGS sequence"/>
</dbReference>
<accession>A0A2X3JA12</accession>
<evidence type="ECO:0000313" key="1">
    <source>
        <dbReference type="EMBL" id="SQC92831.1"/>
    </source>
</evidence>